<protein>
    <submittedName>
        <fullName evidence="9">Carbohydrate ABC transporter permease</fullName>
    </submittedName>
</protein>
<feature type="transmembrane region" description="Helical" evidence="7">
    <location>
        <begin position="139"/>
        <end position="160"/>
    </location>
</feature>
<evidence type="ECO:0000256" key="7">
    <source>
        <dbReference type="RuleBase" id="RU363032"/>
    </source>
</evidence>
<evidence type="ECO:0000256" key="6">
    <source>
        <dbReference type="ARBA" id="ARBA00023136"/>
    </source>
</evidence>
<evidence type="ECO:0000313" key="10">
    <source>
        <dbReference type="Proteomes" id="UP000634229"/>
    </source>
</evidence>
<evidence type="ECO:0000256" key="3">
    <source>
        <dbReference type="ARBA" id="ARBA00022475"/>
    </source>
</evidence>
<comment type="subcellular location">
    <subcellularLocation>
        <location evidence="1 7">Cell membrane</location>
        <topology evidence="1 7">Multi-pass membrane protein</topology>
    </subcellularLocation>
</comment>
<evidence type="ECO:0000256" key="1">
    <source>
        <dbReference type="ARBA" id="ARBA00004651"/>
    </source>
</evidence>
<evidence type="ECO:0000256" key="5">
    <source>
        <dbReference type="ARBA" id="ARBA00022989"/>
    </source>
</evidence>
<keyword evidence="5 7" id="KW-1133">Transmembrane helix</keyword>
<dbReference type="Gene3D" id="1.10.3720.10">
    <property type="entry name" value="MetI-like"/>
    <property type="match status" value="1"/>
</dbReference>
<evidence type="ECO:0000313" key="9">
    <source>
        <dbReference type="EMBL" id="MBL1101761.1"/>
    </source>
</evidence>
<feature type="transmembrane region" description="Helical" evidence="7">
    <location>
        <begin position="12"/>
        <end position="30"/>
    </location>
</feature>
<dbReference type="CDD" id="cd06261">
    <property type="entry name" value="TM_PBP2"/>
    <property type="match status" value="1"/>
</dbReference>
<sequence>MTTVRRPWLRTATAAVVTAAFLVPVLWMVSTSFKKPDRILAASPQWIPAPFTAENYSAALANPALPRALLNSLVISGGVVTLTLLLAVPLSYALARIPMRGSGAMMLALLITQLLPAIVLAAPLFLLERKTGLQNTYTGLIAADTTLTLPFAVVVLRPLVQGIPVELEEAALVDGCGPPGVLGHVVLPLMAPGLIAVAGLSFLLAWGEFVFGLTLGQTPEVQPVTVVVNSFAGPVHIAWGPLMATATLVSVPVVCLFAILHRFIVGGLTAGSVKG</sequence>
<dbReference type="PROSITE" id="PS50928">
    <property type="entry name" value="ABC_TM1"/>
    <property type="match status" value="1"/>
</dbReference>
<dbReference type="EMBL" id="JAERRF010000032">
    <property type="protein sequence ID" value="MBL1101761.1"/>
    <property type="molecule type" value="Genomic_DNA"/>
</dbReference>
<keyword evidence="6 7" id="KW-0472">Membrane</keyword>
<dbReference type="Pfam" id="PF00528">
    <property type="entry name" value="BPD_transp_1"/>
    <property type="match status" value="1"/>
</dbReference>
<feature type="transmembrane region" description="Helical" evidence="7">
    <location>
        <begin position="237"/>
        <end position="260"/>
    </location>
</feature>
<feature type="domain" description="ABC transmembrane type-1" evidence="8">
    <location>
        <begin position="69"/>
        <end position="260"/>
    </location>
</feature>
<dbReference type="PANTHER" id="PTHR32243">
    <property type="entry name" value="MALTOSE TRANSPORT SYSTEM PERMEASE-RELATED"/>
    <property type="match status" value="1"/>
</dbReference>
<comment type="caution">
    <text evidence="9">The sequence shown here is derived from an EMBL/GenBank/DDBJ whole genome shotgun (WGS) entry which is preliminary data.</text>
</comment>
<reference evidence="9 10" key="1">
    <citation type="submission" date="2021-01" db="EMBL/GenBank/DDBJ databases">
        <title>WGS of actinomycetes isolated from Thailand.</title>
        <authorList>
            <person name="Thawai C."/>
        </authorList>
    </citation>
    <scope>NUCLEOTIDE SEQUENCE [LARGE SCALE GENOMIC DNA]</scope>
    <source>
        <strain evidence="9 10">CA1R205</strain>
    </source>
</reference>
<dbReference type="SUPFAM" id="SSF161098">
    <property type="entry name" value="MetI-like"/>
    <property type="match status" value="1"/>
</dbReference>
<evidence type="ECO:0000256" key="2">
    <source>
        <dbReference type="ARBA" id="ARBA00022448"/>
    </source>
</evidence>
<keyword evidence="2 7" id="KW-0813">Transport</keyword>
<dbReference type="PANTHER" id="PTHR32243:SF18">
    <property type="entry name" value="INNER MEMBRANE ABC TRANSPORTER PERMEASE PROTEIN YCJP"/>
    <property type="match status" value="1"/>
</dbReference>
<evidence type="ECO:0000259" key="8">
    <source>
        <dbReference type="PROSITE" id="PS50928"/>
    </source>
</evidence>
<evidence type="ECO:0000256" key="4">
    <source>
        <dbReference type="ARBA" id="ARBA00022692"/>
    </source>
</evidence>
<dbReference type="InterPro" id="IPR000515">
    <property type="entry name" value="MetI-like"/>
</dbReference>
<feature type="transmembrane region" description="Helical" evidence="7">
    <location>
        <begin position="107"/>
        <end position="127"/>
    </location>
</feature>
<dbReference type="RefSeq" id="WP_201881540.1">
    <property type="nucleotide sequence ID" value="NZ_JAERRF010000032.1"/>
</dbReference>
<comment type="similarity">
    <text evidence="7">Belongs to the binding-protein-dependent transport system permease family.</text>
</comment>
<feature type="transmembrane region" description="Helical" evidence="7">
    <location>
        <begin position="181"/>
        <end position="206"/>
    </location>
</feature>
<keyword evidence="3" id="KW-1003">Cell membrane</keyword>
<keyword evidence="10" id="KW-1185">Reference proteome</keyword>
<feature type="transmembrane region" description="Helical" evidence="7">
    <location>
        <begin position="73"/>
        <end position="95"/>
    </location>
</feature>
<dbReference type="InterPro" id="IPR050901">
    <property type="entry name" value="BP-dep_ABC_trans_perm"/>
</dbReference>
<dbReference type="Proteomes" id="UP000634229">
    <property type="component" value="Unassembled WGS sequence"/>
</dbReference>
<dbReference type="InterPro" id="IPR035906">
    <property type="entry name" value="MetI-like_sf"/>
</dbReference>
<organism evidence="9 10">
    <name type="scientific">Streptomyces coffeae</name>
    <dbReference type="NCBI Taxonomy" id="621382"/>
    <lineage>
        <taxon>Bacteria</taxon>
        <taxon>Bacillati</taxon>
        <taxon>Actinomycetota</taxon>
        <taxon>Actinomycetes</taxon>
        <taxon>Kitasatosporales</taxon>
        <taxon>Streptomycetaceae</taxon>
        <taxon>Streptomyces</taxon>
    </lineage>
</organism>
<name>A0ABS1NNU2_9ACTN</name>
<keyword evidence="4 7" id="KW-0812">Transmembrane</keyword>
<accession>A0ABS1NNU2</accession>
<proteinExistence type="inferred from homology"/>
<gene>
    <name evidence="9" type="ORF">JK363_34990</name>
</gene>